<evidence type="ECO:0000313" key="3">
    <source>
        <dbReference type="Proteomes" id="UP001187192"/>
    </source>
</evidence>
<dbReference type="Proteomes" id="UP001187192">
    <property type="component" value="Unassembled WGS sequence"/>
</dbReference>
<keyword evidence="1" id="KW-0812">Transmembrane</keyword>
<dbReference type="SUPFAM" id="SSF53474">
    <property type="entry name" value="alpha/beta-Hydrolases"/>
    <property type="match status" value="1"/>
</dbReference>
<dbReference type="InterPro" id="IPR029058">
    <property type="entry name" value="AB_hydrolase_fold"/>
</dbReference>
<feature type="transmembrane region" description="Helical" evidence="1">
    <location>
        <begin position="18"/>
        <end position="36"/>
    </location>
</feature>
<evidence type="ECO:0000256" key="1">
    <source>
        <dbReference type="SAM" id="Phobius"/>
    </source>
</evidence>
<keyword evidence="1" id="KW-1133">Transmembrane helix</keyword>
<dbReference type="PANTHER" id="PTHR35128:SF1">
    <property type="entry name" value="SECRETION-REGULATING GUANINE NUCLEOTIDE EXCHANGE FACTOR"/>
    <property type="match status" value="1"/>
</dbReference>
<name>A0AA88B0F2_FICCA</name>
<dbReference type="EMBL" id="BTGU01000054">
    <property type="protein sequence ID" value="GMN54891.1"/>
    <property type="molecule type" value="Genomic_DNA"/>
</dbReference>
<comment type="caution">
    <text evidence="2">The sequence shown here is derived from an EMBL/GenBank/DDBJ whole genome shotgun (WGS) entry which is preliminary data.</text>
</comment>
<organism evidence="2 3">
    <name type="scientific">Ficus carica</name>
    <name type="common">Common fig</name>
    <dbReference type="NCBI Taxonomy" id="3494"/>
    <lineage>
        <taxon>Eukaryota</taxon>
        <taxon>Viridiplantae</taxon>
        <taxon>Streptophyta</taxon>
        <taxon>Embryophyta</taxon>
        <taxon>Tracheophyta</taxon>
        <taxon>Spermatophyta</taxon>
        <taxon>Magnoliopsida</taxon>
        <taxon>eudicotyledons</taxon>
        <taxon>Gunneridae</taxon>
        <taxon>Pentapetalae</taxon>
        <taxon>rosids</taxon>
        <taxon>fabids</taxon>
        <taxon>Rosales</taxon>
        <taxon>Moraceae</taxon>
        <taxon>Ficeae</taxon>
        <taxon>Ficus</taxon>
    </lineage>
</organism>
<keyword evidence="3" id="KW-1185">Reference proteome</keyword>
<dbReference type="Gramene" id="FCD_00002515-RA">
    <property type="protein sequence ID" value="FCD_00002515-RA:cds"/>
    <property type="gene ID" value="FCD_00002515"/>
</dbReference>
<keyword evidence="1" id="KW-0472">Membrane</keyword>
<dbReference type="AlphaFoldDB" id="A0AA88B0F2"/>
<protein>
    <submittedName>
        <fullName evidence="2">Uncharacterized protein</fullName>
    </submittedName>
</protein>
<evidence type="ECO:0000313" key="2">
    <source>
        <dbReference type="EMBL" id="GMN54891.1"/>
    </source>
</evidence>
<sequence length="349" mass="40180">MWKRGNRSKSWTGSQNHLLLVMVISVSLLLLVFLLYNNAKPSKLSLGDGVGLQRQKWNSFDSLVQMHPTTEFRNGTDVIWQIPDSPKAVLFLAHGCDGKAVNFWDRSDECPHCIGLPEERLIVLHALARKFAVVTVSSAGRCWSFGEEIRIVKDILRWWVEKQRLEKLPLVAMGASSGGYFVSVLATEVKFSSVVIMIAEGKFDLMDVKESYPPTLFVHMPKDVYRQQKIDEFKELLRNKGVDVAEIECMEFPLSLHLLANRIPGLDQSVSAKLFELFRRKGFIDENGYMRKDGRRTRWKEALREDKTILLDEHLAHPVQEELNLAFAFHEMTSLHNDQMFKWFESHMS</sequence>
<proteinExistence type="predicted"/>
<dbReference type="Gene3D" id="3.40.50.1820">
    <property type="entry name" value="alpha/beta hydrolase"/>
    <property type="match status" value="1"/>
</dbReference>
<accession>A0AA88B0F2</accession>
<gene>
    <name evidence="2" type="ORF">TIFTF001_024010</name>
</gene>
<reference evidence="2" key="1">
    <citation type="submission" date="2023-07" db="EMBL/GenBank/DDBJ databases">
        <title>draft genome sequence of fig (Ficus carica).</title>
        <authorList>
            <person name="Takahashi T."/>
            <person name="Nishimura K."/>
        </authorList>
    </citation>
    <scope>NUCLEOTIDE SEQUENCE</scope>
</reference>
<dbReference type="PANTHER" id="PTHR35128">
    <property type="entry name" value="SECRETION-REGULATING GUANINE NUCLEOTIDE EXCHANGE FACTOR"/>
    <property type="match status" value="1"/>
</dbReference>